<gene>
    <name evidence="3" type="ORF">PHLGIDRAFT_41927</name>
</gene>
<name>A0A0C3RUJ9_PHLG1</name>
<feature type="non-terminal residue" evidence="3">
    <location>
        <position position="924"/>
    </location>
</feature>
<evidence type="ECO:0000313" key="4">
    <source>
        <dbReference type="Proteomes" id="UP000053257"/>
    </source>
</evidence>
<evidence type="ECO:0000256" key="1">
    <source>
        <dbReference type="SAM" id="MobiDB-lite"/>
    </source>
</evidence>
<feature type="compositionally biased region" description="Polar residues" evidence="1">
    <location>
        <begin position="676"/>
        <end position="690"/>
    </location>
</feature>
<dbReference type="Proteomes" id="UP000053257">
    <property type="component" value="Unassembled WGS sequence"/>
</dbReference>
<organism evidence="3 4">
    <name type="scientific">Phlebiopsis gigantea (strain 11061_1 CR5-6)</name>
    <name type="common">White-rot fungus</name>
    <name type="synonym">Peniophora gigantea</name>
    <dbReference type="NCBI Taxonomy" id="745531"/>
    <lineage>
        <taxon>Eukaryota</taxon>
        <taxon>Fungi</taxon>
        <taxon>Dikarya</taxon>
        <taxon>Basidiomycota</taxon>
        <taxon>Agaricomycotina</taxon>
        <taxon>Agaricomycetes</taxon>
        <taxon>Polyporales</taxon>
        <taxon>Phanerochaetaceae</taxon>
        <taxon>Phlebiopsis</taxon>
    </lineage>
</organism>
<keyword evidence="4" id="KW-1185">Reference proteome</keyword>
<accession>A0A0C3RUJ9</accession>
<feature type="compositionally biased region" description="Polar residues" evidence="1">
    <location>
        <begin position="629"/>
        <end position="648"/>
    </location>
</feature>
<dbReference type="GO" id="GO:0016020">
    <property type="term" value="C:membrane"/>
    <property type="evidence" value="ECO:0007669"/>
    <property type="project" value="InterPro"/>
</dbReference>
<dbReference type="OrthoDB" id="414243at2759"/>
<feature type="domain" description="Dystroglycan-type cadherin-like" evidence="2">
    <location>
        <begin position="133"/>
        <end position="232"/>
    </location>
</feature>
<dbReference type="EMBL" id="KN840565">
    <property type="protein sequence ID" value="KIP04706.1"/>
    <property type="molecule type" value="Genomic_DNA"/>
</dbReference>
<dbReference type="GO" id="GO:0005509">
    <property type="term" value="F:calcium ion binding"/>
    <property type="evidence" value="ECO:0007669"/>
    <property type="project" value="InterPro"/>
</dbReference>
<dbReference type="SMART" id="SM00736">
    <property type="entry name" value="CADG"/>
    <property type="match status" value="2"/>
</dbReference>
<feature type="region of interest" description="Disordered" evidence="1">
    <location>
        <begin position="629"/>
        <end position="734"/>
    </location>
</feature>
<dbReference type="InterPro" id="IPR006644">
    <property type="entry name" value="Cadg"/>
</dbReference>
<dbReference type="STRING" id="745531.A0A0C3RUJ9"/>
<dbReference type="InterPro" id="IPR013783">
    <property type="entry name" value="Ig-like_fold"/>
</dbReference>
<dbReference type="Pfam" id="PF05345">
    <property type="entry name" value="He_PIG"/>
    <property type="match status" value="1"/>
</dbReference>
<reference evidence="3 4" key="1">
    <citation type="journal article" date="2014" name="PLoS Genet.">
        <title>Analysis of the Phlebiopsis gigantea genome, transcriptome and secretome provides insight into its pioneer colonization strategies of wood.</title>
        <authorList>
            <person name="Hori C."/>
            <person name="Ishida T."/>
            <person name="Igarashi K."/>
            <person name="Samejima M."/>
            <person name="Suzuki H."/>
            <person name="Master E."/>
            <person name="Ferreira P."/>
            <person name="Ruiz-Duenas F.J."/>
            <person name="Held B."/>
            <person name="Canessa P."/>
            <person name="Larrondo L.F."/>
            <person name="Schmoll M."/>
            <person name="Druzhinina I.S."/>
            <person name="Kubicek C.P."/>
            <person name="Gaskell J.A."/>
            <person name="Kersten P."/>
            <person name="St John F."/>
            <person name="Glasner J."/>
            <person name="Sabat G."/>
            <person name="Splinter BonDurant S."/>
            <person name="Syed K."/>
            <person name="Yadav J."/>
            <person name="Mgbeahuruike A.C."/>
            <person name="Kovalchuk A."/>
            <person name="Asiegbu F.O."/>
            <person name="Lackner G."/>
            <person name="Hoffmeister D."/>
            <person name="Rencoret J."/>
            <person name="Gutierrez A."/>
            <person name="Sun H."/>
            <person name="Lindquist E."/>
            <person name="Barry K."/>
            <person name="Riley R."/>
            <person name="Grigoriev I.V."/>
            <person name="Henrissat B."/>
            <person name="Kues U."/>
            <person name="Berka R.M."/>
            <person name="Martinez A.T."/>
            <person name="Covert S.F."/>
            <person name="Blanchette R.A."/>
            <person name="Cullen D."/>
        </authorList>
    </citation>
    <scope>NUCLEOTIDE SEQUENCE [LARGE SCALE GENOMIC DNA]</scope>
    <source>
        <strain evidence="3 4">11061_1 CR5-6</strain>
    </source>
</reference>
<feature type="domain" description="Dystroglycan-type cadherin-like" evidence="2">
    <location>
        <begin position="3"/>
        <end position="101"/>
    </location>
</feature>
<proteinExistence type="predicted"/>
<dbReference type="InterPro" id="IPR015919">
    <property type="entry name" value="Cadherin-like_sf"/>
</dbReference>
<protein>
    <recommendedName>
        <fullName evidence="2">Dystroglycan-type cadherin-like domain-containing protein</fullName>
    </recommendedName>
</protein>
<evidence type="ECO:0000259" key="2">
    <source>
        <dbReference type="SMART" id="SM00736"/>
    </source>
</evidence>
<feature type="compositionally biased region" description="Low complexity" evidence="1">
    <location>
        <begin position="706"/>
        <end position="716"/>
    </location>
</feature>
<dbReference type="SUPFAM" id="SSF49313">
    <property type="entry name" value="Cadherin-like"/>
    <property type="match status" value="2"/>
</dbReference>
<dbReference type="Gene3D" id="2.60.40.10">
    <property type="entry name" value="Immunoglobulins"/>
    <property type="match status" value="3"/>
</dbReference>
<sequence length="924" mass="99127">SVSVQYPLEDQLPLIARINTFYNWTIANNTFISSHNNSLDYVALDLPGWLTFNRTTLSFYGTPASADEGCLTVKLVANDTKAEEIASSPFSLIVSSLPAPKLVHPVVEQFQLPNPSLSSVYLVSQHSSLRSAVPALRIPHKWSFSIGFQYDTFTSDSSSNLYYAALQADGSPLPDWISFNPRSITFNGVTPPATDTNKPSSLALALHASDQEGYSAAYLPFDLFVSEHELSLSTASLPTINVTANTEFSVSLNSPVDFSGVLLDGRPIQPSDIVAMEVDTSFYGDWLDYDTNSRTLSGTPPDSLKEDEMPVLPVTIATTVNQTIETNVSIAVVPSFFSTSNLQPVLVQAGQSLNFNLNQFFSNTSALDRQDMSLSAAFDPDNSTQFLAFDPNAATVTGIIPANFSDYSHITISFTAYSHVTHSTSHTVLPVSLTSSDYAHSHKKGPTNLSAATKAKLLLGLKIAFGVVGGLVFFGLCLAALRRCARVPDTAIQGEEGAAAWTEDEKKWYGIGIEVDGEGAGTPLQRVRTRMPDDPFASPASLRIATSPGVMRKADFLDKIRATARQVGDTVMAFGSTNTRKPRPVIGKPTLIMTEDGRRANADDLRLVSRVASDDPFDDMNVLRQYAPSANSGWTGASVSIPGSPSDSTAERSIPRRRADFAPPTNPSPSMLLATPPQTYSDGSSNSAKTHVTEAVVHRAERAKSVRSGRSMSVVSFQTQSQPDHGAPDGAARPRLVPFTSAARVPVPKMASTPFDAAQDRVIAGTPQGKTKRVTSQMAKVFRSVSVEKRFSQTEGQPGDDLSVGIEYVRALGGNAEHSLGKSAGPVPTPRMLARAGDPFKFRISTGLPLASTTPLEVRLVDSGKKPPRFLKVDLAALASAGAEKRVVEFSGVPALNDLGQWSVGVFVRGGDECVARVEIEVVE</sequence>
<feature type="non-terminal residue" evidence="3">
    <location>
        <position position="1"/>
    </location>
</feature>
<feature type="compositionally biased region" description="Basic and acidic residues" evidence="1">
    <location>
        <begin position="649"/>
        <end position="660"/>
    </location>
</feature>
<evidence type="ECO:0000313" key="3">
    <source>
        <dbReference type="EMBL" id="KIP04706.1"/>
    </source>
</evidence>
<dbReference type="HOGENOM" id="CLU_012975_0_0_1"/>
<dbReference type="AlphaFoldDB" id="A0A0C3RUJ9"/>